<dbReference type="InterPro" id="IPR036010">
    <property type="entry name" value="2Fe-2S_ferredoxin-like_sf"/>
</dbReference>
<evidence type="ECO:0000259" key="7">
    <source>
        <dbReference type="PROSITE" id="PS51387"/>
    </source>
</evidence>
<dbReference type="PANTHER" id="PTHR45444">
    <property type="entry name" value="XANTHINE DEHYDROGENASE"/>
    <property type="match status" value="1"/>
</dbReference>
<dbReference type="Gene3D" id="3.30.43.10">
    <property type="entry name" value="Uridine Diphospho-n-acetylenolpyruvylglucosamine Reductase, domain 2"/>
    <property type="match status" value="1"/>
</dbReference>
<evidence type="ECO:0000313" key="9">
    <source>
        <dbReference type="Proteomes" id="UP000467214"/>
    </source>
</evidence>
<dbReference type="InterPro" id="IPR014307">
    <property type="entry name" value="Xanthine_DH_ssu"/>
</dbReference>
<dbReference type="InterPro" id="IPR002346">
    <property type="entry name" value="Mopterin_DH_FAD-bd"/>
</dbReference>
<dbReference type="SMART" id="SM01092">
    <property type="entry name" value="CO_deh_flav_C"/>
    <property type="match status" value="1"/>
</dbReference>
<keyword evidence="1" id="KW-0285">Flavoprotein</keyword>
<dbReference type="SUPFAM" id="SSF54292">
    <property type="entry name" value="2Fe-2S ferredoxin-like"/>
    <property type="match status" value="1"/>
</dbReference>
<dbReference type="EMBL" id="WSSB01000007">
    <property type="protein sequence ID" value="MXR37075.1"/>
    <property type="molecule type" value="Genomic_DNA"/>
</dbReference>
<evidence type="ECO:0000256" key="1">
    <source>
        <dbReference type="ARBA" id="ARBA00022630"/>
    </source>
</evidence>
<dbReference type="Gene3D" id="3.30.465.10">
    <property type="match status" value="1"/>
</dbReference>
<dbReference type="PROSITE" id="PS51387">
    <property type="entry name" value="FAD_PCMH"/>
    <property type="match status" value="1"/>
</dbReference>
<evidence type="ECO:0000259" key="6">
    <source>
        <dbReference type="PROSITE" id="PS51085"/>
    </source>
</evidence>
<dbReference type="InterPro" id="IPR016169">
    <property type="entry name" value="FAD-bd_PCMH_sub2"/>
</dbReference>
<gene>
    <name evidence="8" type="primary">xdhA</name>
    <name evidence="8" type="ORF">GQF02_08830</name>
</gene>
<comment type="caution">
    <text evidence="8">The sequence shown here is derived from an EMBL/GenBank/DDBJ whole genome shotgun (WGS) entry which is preliminary data.</text>
</comment>
<keyword evidence="4 8" id="KW-0560">Oxidoreductase</keyword>
<dbReference type="SUPFAM" id="SSF55447">
    <property type="entry name" value="CO dehydrogenase flavoprotein C-terminal domain-like"/>
    <property type="match status" value="1"/>
</dbReference>
<organism evidence="8 9">
    <name type="scientific">Craterilacuibacter sinensis</name>
    <dbReference type="NCBI Taxonomy" id="2686017"/>
    <lineage>
        <taxon>Bacteria</taxon>
        <taxon>Pseudomonadati</taxon>
        <taxon>Pseudomonadota</taxon>
        <taxon>Betaproteobacteria</taxon>
        <taxon>Neisseriales</taxon>
        <taxon>Neisseriaceae</taxon>
        <taxon>Craterilacuibacter</taxon>
    </lineage>
</organism>
<dbReference type="Pfam" id="PF03450">
    <property type="entry name" value="CO_deh_flav_C"/>
    <property type="match status" value="1"/>
</dbReference>
<dbReference type="Proteomes" id="UP000467214">
    <property type="component" value="Unassembled WGS sequence"/>
</dbReference>
<dbReference type="Gene3D" id="1.10.150.120">
    <property type="entry name" value="[2Fe-2S]-binding domain"/>
    <property type="match status" value="1"/>
</dbReference>
<dbReference type="PROSITE" id="PS51085">
    <property type="entry name" value="2FE2S_FER_2"/>
    <property type="match status" value="1"/>
</dbReference>
<dbReference type="GO" id="GO:0005506">
    <property type="term" value="F:iron ion binding"/>
    <property type="evidence" value="ECO:0007669"/>
    <property type="project" value="InterPro"/>
</dbReference>
<dbReference type="CDD" id="cd00207">
    <property type="entry name" value="fer2"/>
    <property type="match status" value="1"/>
</dbReference>
<dbReference type="Pfam" id="PF00941">
    <property type="entry name" value="FAD_binding_5"/>
    <property type="match status" value="1"/>
</dbReference>
<dbReference type="SUPFAM" id="SSF56176">
    <property type="entry name" value="FAD-binding/transporter-associated domain-like"/>
    <property type="match status" value="1"/>
</dbReference>
<dbReference type="Gene3D" id="3.10.20.30">
    <property type="match status" value="1"/>
</dbReference>
<dbReference type="InterPro" id="IPR002888">
    <property type="entry name" value="2Fe-2S-bd"/>
</dbReference>
<feature type="domain" description="FAD-binding PCMH-type" evidence="7">
    <location>
        <begin position="196"/>
        <end position="370"/>
    </location>
</feature>
<dbReference type="InterPro" id="IPR012675">
    <property type="entry name" value="Beta-grasp_dom_sf"/>
</dbReference>
<dbReference type="InterPro" id="IPR016208">
    <property type="entry name" value="Ald_Oxase/xanthine_DH-like"/>
</dbReference>
<dbReference type="RefSeq" id="WP_160796459.1">
    <property type="nucleotide sequence ID" value="NZ_WSSB01000007.1"/>
</dbReference>
<evidence type="ECO:0000256" key="4">
    <source>
        <dbReference type="ARBA" id="ARBA00023002"/>
    </source>
</evidence>
<keyword evidence="9" id="KW-1185">Reference proteome</keyword>
<protein>
    <submittedName>
        <fullName evidence="8">Xanthine dehydrogenase small subunit</fullName>
        <ecNumber evidence="8">1.17.1.4</ecNumber>
    </submittedName>
</protein>
<feature type="domain" description="2Fe-2S ferredoxin-type" evidence="6">
    <location>
        <begin position="6"/>
        <end position="91"/>
    </location>
</feature>
<dbReference type="Pfam" id="PF00111">
    <property type="entry name" value="Fer2"/>
    <property type="match status" value="1"/>
</dbReference>
<dbReference type="GO" id="GO:0004854">
    <property type="term" value="F:xanthine dehydrogenase activity"/>
    <property type="evidence" value="ECO:0007669"/>
    <property type="project" value="UniProtKB-EC"/>
</dbReference>
<evidence type="ECO:0000256" key="2">
    <source>
        <dbReference type="ARBA" id="ARBA00022723"/>
    </source>
</evidence>
<dbReference type="InterPro" id="IPR001041">
    <property type="entry name" value="2Fe-2S_ferredoxin-type"/>
</dbReference>
<dbReference type="NCBIfam" id="TIGR02963">
    <property type="entry name" value="xanthine_xdhA"/>
    <property type="match status" value="1"/>
</dbReference>
<accession>A0A845BL61</accession>
<reference evidence="8 9" key="1">
    <citation type="submission" date="2019-12" db="EMBL/GenBank/DDBJ databases">
        <title>Neisseriaceae gen. nov. sp. Genome sequencing and assembly.</title>
        <authorList>
            <person name="Liu Z."/>
            <person name="Li A."/>
        </authorList>
    </citation>
    <scope>NUCLEOTIDE SEQUENCE [LARGE SCALE GENOMIC DNA]</scope>
    <source>
        <strain evidence="8 9">B2N2-7</strain>
    </source>
</reference>
<dbReference type="GO" id="GO:0071949">
    <property type="term" value="F:FAD binding"/>
    <property type="evidence" value="ECO:0007669"/>
    <property type="project" value="InterPro"/>
</dbReference>
<dbReference type="Pfam" id="PF01799">
    <property type="entry name" value="Fer2_2"/>
    <property type="match status" value="1"/>
</dbReference>
<evidence type="ECO:0000313" key="8">
    <source>
        <dbReference type="EMBL" id="MXR37075.1"/>
    </source>
</evidence>
<dbReference type="InterPro" id="IPR006058">
    <property type="entry name" value="2Fe2S_fd_BS"/>
</dbReference>
<dbReference type="PANTHER" id="PTHR45444:SF3">
    <property type="entry name" value="XANTHINE DEHYDROGENASE"/>
    <property type="match status" value="1"/>
</dbReference>
<dbReference type="PIRSF" id="PIRSF036557">
    <property type="entry name" value="XdhA_RC"/>
    <property type="match status" value="1"/>
</dbReference>
<dbReference type="InterPro" id="IPR036884">
    <property type="entry name" value="2Fe-2S-bd_dom_sf"/>
</dbReference>
<keyword evidence="3" id="KW-0274">FAD</keyword>
<dbReference type="Gene3D" id="3.30.390.50">
    <property type="entry name" value="CO dehydrogenase flavoprotein, C-terminal domain"/>
    <property type="match status" value="1"/>
</dbReference>
<keyword evidence="5" id="KW-0408">Iron</keyword>
<dbReference type="InterPro" id="IPR036318">
    <property type="entry name" value="FAD-bd_PCMH-like_sf"/>
</dbReference>
<evidence type="ECO:0000256" key="5">
    <source>
        <dbReference type="ARBA" id="ARBA00023004"/>
    </source>
</evidence>
<dbReference type="AlphaFoldDB" id="A0A845BL61"/>
<dbReference type="PROSITE" id="PS00197">
    <property type="entry name" value="2FE2S_FER_1"/>
    <property type="match status" value="1"/>
</dbReference>
<dbReference type="GO" id="GO:0051537">
    <property type="term" value="F:2 iron, 2 sulfur cluster binding"/>
    <property type="evidence" value="ECO:0007669"/>
    <property type="project" value="InterPro"/>
</dbReference>
<evidence type="ECO:0000256" key="3">
    <source>
        <dbReference type="ARBA" id="ARBA00022827"/>
    </source>
</evidence>
<dbReference type="EC" id="1.17.1.4" evidence="8"/>
<proteinExistence type="predicted"/>
<dbReference type="SUPFAM" id="SSF47741">
    <property type="entry name" value="CO dehydrogenase ISP C-domain like"/>
    <property type="match status" value="1"/>
</dbReference>
<dbReference type="InterPro" id="IPR016167">
    <property type="entry name" value="FAD-bd_PCMH_sub1"/>
</dbReference>
<dbReference type="InterPro" id="IPR005107">
    <property type="entry name" value="CO_DH_flav_C"/>
</dbReference>
<keyword evidence="2" id="KW-0479">Metal-binding</keyword>
<dbReference type="InterPro" id="IPR012175">
    <property type="entry name" value="Xanth_DH_ssu_bac"/>
</dbReference>
<name>A0A845BL61_9NEIS</name>
<dbReference type="InterPro" id="IPR016166">
    <property type="entry name" value="FAD-bd_PCMH"/>
</dbReference>
<dbReference type="InterPro" id="IPR036683">
    <property type="entry name" value="CO_DH_flav_C_dom_sf"/>
</dbReference>
<sequence>MTHNRSTVRFLLDGKVVEIQQWMPTTMLLPVLREQLGRTGCKEGCAEGDCGACTVLVGREHHGQVRYQSVNACIRPLALVDGCEVVTVESLAPAGMPLHPVQQALIQHHASQCGFCTPGIAMSLAGRYLEAGRPDRPQVLSCLSGNLCRCTGYRPIVDAALAMDDYPPTSHWNKLSGCEPSKLAAIRALDDGTTLVQESAGHIFVAPRTQAELSGWLANHPDATLVGGATDIGVAINKAFFAPRILIALLRVQGLGEISTDAETINIGASVSVADAFTELTTHYPELAELGDRFASPPIRHAGTLAGNLANGSPVGDALPVLLALDAELSLVSVQGVRRIALHGFYTGYRQNLLRAGEYLSAIHIPCPRPGQRIAAYKLARRYDQDISAVSIAFSASVQDGCLSQVRLAFGGMAACAKRVSELEVALEGASLERVCAAGIDTWLGQALSPQSDHRASADYRMAAASGLLRRALQEWQGNDAGRIHHLEATS</sequence>